<dbReference type="HOGENOM" id="CLU_042505_1_1_6"/>
<dbReference type="EMBL" id="JROI01000002">
    <property type="protein sequence ID" value="KGI79147.1"/>
    <property type="molecule type" value="Genomic_DNA"/>
</dbReference>
<dbReference type="PANTHER" id="PTHR36920:SF1">
    <property type="entry name" value="OUTER MEMBRANE PROTEIN W"/>
    <property type="match status" value="1"/>
</dbReference>
<dbReference type="Gene3D" id="2.40.160.20">
    <property type="match status" value="1"/>
</dbReference>
<dbReference type="Proteomes" id="UP000029708">
    <property type="component" value="Unassembled WGS sequence"/>
</dbReference>
<dbReference type="InterPro" id="IPR011250">
    <property type="entry name" value="OMP/PagP_B-barrel"/>
</dbReference>
<dbReference type="GO" id="GO:0055085">
    <property type="term" value="P:transmembrane transport"/>
    <property type="evidence" value="ECO:0007669"/>
    <property type="project" value="TreeGrafter"/>
</dbReference>
<dbReference type="AlphaFoldDB" id="A0A099CZX9"/>
<evidence type="ECO:0000256" key="1">
    <source>
        <dbReference type="SAM" id="SignalP"/>
    </source>
</evidence>
<feature type="signal peptide" evidence="1">
    <location>
        <begin position="1"/>
        <end position="23"/>
    </location>
</feature>
<accession>A0A099CZX9</accession>
<dbReference type="SUPFAM" id="SSF56925">
    <property type="entry name" value="OMPA-like"/>
    <property type="match status" value="1"/>
</dbReference>
<dbReference type="InterPro" id="IPR005618">
    <property type="entry name" value="OMPW"/>
</dbReference>
<dbReference type="Proteomes" id="UP000560000">
    <property type="component" value="Unassembled WGS sequence"/>
</dbReference>
<dbReference type="EMBL" id="JACHET010000001">
    <property type="protein sequence ID" value="MBB6184821.1"/>
    <property type="molecule type" value="Genomic_DNA"/>
</dbReference>
<evidence type="ECO:0000313" key="4">
    <source>
        <dbReference type="Proteomes" id="UP000029708"/>
    </source>
</evidence>
<proteinExistence type="predicted"/>
<dbReference type="Pfam" id="PF03922">
    <property type="entry name" value="OmpW"/>
    <property type="match status" value="1"/>
</dbReference>
<protein>
    <submittedName>
        <fullName evidence="2 3">Membrane protein</fullName>
    </submittedName>
</protein>
<feature type="chain" id="PRO_5036291052" evidence="1">
    <location>
        <begin position="24"/>
        <end position="205"/>
    </location>
</feature>
<dbReference type="GO" id="GO:0019867">
    <property type="term" value="C:outer membrane"/>
    <property type="evidence" value="ECO:0007669"/>
    <property type="project" value="InterPro"/>
</dbReference>
<comment type="caution">
    <text evidence="2">The sequence shown here is derived from an EMBL/GenBank/DDBJ whole genome shotgun (WGS) entry which is preliminary data.</text>
</comment>
<dbReference type="RefSeq" id="WP_043098875.1">
    <property type="nucleotide sequence ID" value="NZ_JACHET010000001.1"/>
</dbReference>
<dbReference type="STRING" id="1543381.LF63_0100400"/>
<gene>
    <name evidence="3" type="ORF">HNQ86_002166</name>
    <name evidence="2" type="ORF">LF63_0100400</name>
</gene>
<dbReference type="PANTHER" id="PTHR36920">
    <property type="match status" value="1"/>
</dbReference>
<name>A0A099CZX9_9GAMM</name>
<evidence type="ECO:0000313" key="2">
    <source>
        <dbReference type="EMBL" id="KGI79147.1"/>
    </source>
</evidence>
<keyword evidence="1" id="KW-0732">Signal</keyword>
<organism evidence="2 4">
    <name type="scientific">Oleiagrimonas soli</name>
    <dbReference type="NCBI Taxonomy" id="1543381"/>
    <lineage>
        <taxon>Bacteria</taxon>
        <taxon>Pseudomonadati</taxon>
        <taxon>Pseudomonadota</taxon>
        <taxon>Gammaproteobacteria</taxon>
        <taxon>Lysobacterales</taxon>
        <taxon>Rhodanobacteraceae</taxon>
        <taxon>Oleiagrimonas</taxon>
    </lineage>
</organism>
<reference evidence="2 4" key="1">
    <citation type="submission" date="2014-09" db="EMBL/GenBank/DDBJ databases">
        <title>Xanthomonadaceae 3.5X direct submission.</title>
        <authorList>
            <person name="Fang T."/>
            <person name="Wang H."/>
        </authorList>
    </citation>
    <scope>NUCLEOTIDE SEQUENCE [LARGE SCALE GENOMIC DNA]</scope>
    <source>
        <strain evidence="2 4">3.5X</strain>
    </source>
</reference>
<sequence>MKKLIGTALCAALALAGIGRAHAADGDWVVKVGAHVVAPKSNNGTLAGGAFKADVGNDTRPTITAEYFFNPHLGLEVLASTPFEHTVRLNGVKAATFKHLPPTVSLQYHFQPEATVSPFVGIGLNYTYVFGEHTTGPLAGTRLSVDDSFGVAAHAGLDFRLNPKWLFTVDARWINIDAKAKVNGASVGTVHVDPLVYGVAVGYRF</sequence>
<evidence type="ECO:0000313" key="5">
    <source>
        <dbReference type="Proteomes" id="UP000560000"/>
    </source>
</evidence>
<keyword evidence="4" id="KW-1185">Reference proteome</keyword>
<reference evidence="3 5" key="2">
    <citation type="submission" date="2020-08" db="EMBL/GenBank/DDBJ databases">
        <title>Genomic Encyclopedia of Type Strains, Phase IV (KMG-IV): sequencing the most valuable type-strain genomes for metagenomic binning, comparative biology and taxonomic classification.</title>
        <authorList>
            <person name="Goeker M."/>
        </authorList>
    </citation>
    <scope>NUCLEOTIDE SEQUENCE [LARGE SCALE GENOMIC DNA]</scope>
    <source>
        <strain evidence="3 5">DSM 107085</strain>
    </source>
</reference>
<dbReference type="OrthoDB" id="9807574at2"/>
<evidence type="ECO:0000313" key="3">
    <source>
        <dbReference type="EMBL" id="MBB6184821.1"/>
    </source>
</evidence>